<name>A0ABW5X7A5_9FLAO</name>
<dbReference type="RefSeq" id="WP_251740901.1">
    <property type="nucleotide sequence ID" value="NZ_JBHUOJ010000027.1"/>
</dbReference>
<dbReference type="Proteomes" id="UP001597438">
    <property type="component" value="Unassembled WGS sequence"/>
</dbReference>
<dbReference type="EMBL" id="JBHUOJ010000027">
    <property type="protein sequence ID" value="MFD2834128.1"/>
    <property type="molecule type" value="Genomic_DNA"/>
</dbReference>
<sequence length="128" mass="15000">MFPQDIYSYLKNNTLTEIKGGSSRKVFLPIWIVEVEHRLFARSWGQSEHSWYTEMLKFGIGQIKIGDIVFDVRGEKLGKNDPMQLRINQAYLSKYTQKENTMYAEGITKPEYADFTMEFHYESRASGK</sequence>
<comment type="caution">
    <text evidence="1">The sequence shown here is derived from an EMBL/GenBank/DDBJ whole genome shotgun (WGS) entry which is preliminary data.</text>
</comment>
<keyword evidence="2" id="KW-1185">Reference proteome</keyword>
<evidence type="ECO:0000313" key="1">
    <source>
        <dbReference type="EMBL" id="MFD2834128.1"/>
    </source>
</evidence>
<protein>
    <submittedName>
        <fullName evidence="1">DUF2255 family protein</fullName>
    </submittedName>
</protein>
<reference evidence="2" key="1">
    <citation type="journal article" date="2019" name="Int. J. Syst. Evol. Microbiol.">
        <title>The Global Catalogue of Microorganisms (GCM) 10K type strain sequencing project: providing services to taxonomists for standard genome sequencing and annotation.</title>
        <authorList>
            <consortium name="The Broad Institute Genomics Platform"/>
            <consortium name="The Broad Institute Genome Sequencing Center for Infectious Disease"/>
            <person name="Wu L."/>
            <person name="Ma J."/>
        </authorList>
    </citation>
    <scope>NUCLEOTIDE SEQUENCE [LARGE SCALE GENOMIC DNA]</scope>
    <source>
        <strain evidence="2">KCTC 52925</strain>
    </source>
</reference>
<organism evidence="1 2">
    <name type="scientific">Christiangramia antarctica</name>
    <dbReference type="NCBI Taxonomy" id="2058158"/>
    <lineage>
        <taxon>Bacteria</taxon>
        <taxon>Pseudomonadati</taxon>
        <taxon>Bacteroidota</taxon>
        <taxon>Flavobacteriia</taxon>
        <taxon>Flavobacteriales</taxon>
        <taxon>Flavobacteriaceae</taxon>
        <taxon>Christiangramia</taxon>
    </lineage>
</organism>
<proteinExistence type="predicted"/>
<gene>
    <name evidence="1" type="ORF">ACFSYS_12600</name>
</gene>
<evidence type="ECO:0000313" key="2">
    <source>
        <dbReference type="Proteomes" id="UP001597438"/>
    </source>
</evidence>
<dbReference type="Pfam" id="PF10012">
    <property type="entry name" value="DUF2255"/>
    <property type="match status" value="1"/>
</dbReference>
<accession>A0ABW5X7A5</accession>
<dbReference type="InterPro" id="IPR016888">
    <property type="entry name" value="UCP028498"/>
</dbReference>